<protein>
    <submittedName>
        <fullName evidence="1">Acyltransferase</fullName>
    </submittedName>
</protein>
<reference evidence="1" key="1">
    <citation type="submission" date="2018-01" db="EMBL/GenBank/DDBJ databases">
        <authorList>
            <person name="Krukenberg V."/>
        </authorList>
    </citation>
    <scope>NUCLEOTIDE SEQUENCE</scope>
    <source>
        <strain evidence="1">E20ANME2</strain>
    </source>
</reference>
<organism evidence="1 2">
    <name type="scientific">Candidatus Methanogaster sp</name>
    <dbReference type="NCBI Taxonomy" id="3386292"/>
    <lineage>
        <taxon>Archaea</taxon>
        <taxon>Methanobacteriati</taxon>
        <taxon>Methanobacteriota</taxon>
        <taxon>Stenosarchaea group</taxon>
        <taxon>Methanomicrobia</taxon>
        <taxon>Methanosarcinales</taxon>
        <taxon>ANME-2 cluster</taxon>
        <taxon>Candidatus Methanogasteraceae</taxon>
        <taxon>Candidatus Methanogaster</taxon>
    </lineage>
</organism>
<dbReference type="Proteomes" id="UP000248329">
    <property type="component" value="Unassembled WGS sequence"/>
</dbReference>
<evidence type="ECO:0000313" key="2">
    <source>
        <dbReference type="Proteomes" id="UP000248329"/>
    </source>
</evidence>
<accession>A0AC61L0X0</accession>
<keyword evidence="1" id="KW-0012">Acyltransferase</keyword>
<gene>
    <name evidence="1" type="ORF">C4B59_12355</name>
</gene>
<sequence length="336" mass="36771">MEERTIVVDGGAIIGGGTNIEYGIIADEITVGEHVKIYGEVSARSDVYIDRRSEIGGTVRANGDAHLGEFTKIDGKLAVAGNLDIGDHVSIKDGFEARGWITIRNPIPLIIFLYLYLSELIRSGKDEEVERALDDLFSDDSDGADTPVMVLPAKSRITLSAIETGKPAHIGDDCRLQGNIRAESVAMGSNTTLFGSIRAKDITICENCTVHGNIDASGNVSIGSGNHVLGDLRARAINIHRSTVVDGTMDAPRGIVVEDTASEVEEARKSEAVGKPEMEAKVEVKREKDKKHARSGRNRGRKQFARPRIRRDKRSRAKGNRREPRYYVRGRGAERR</sequence>
<dbReference type="EMBL" id="PQXF01000030">
    <property type="protein sequence ID" value="PXF58943.1"/>
    <property type="molecule type" value="Genomic_DNA"/>
</dbReference>
<name>A0AC61L0X0_9EURY</name>
<proteinExistence type="predicted"/>
<keyword evidence="1" id="KW-0808">Transferase</keyword>
<comment type="caution">
    <text evidence="1">The sequence shown here is derived from an EMBL/GenBank/DDBJ whole genome shotgun (WGS) entry which is preliminary data.</text>
</comment>
<evidence type="ECO:0000313" key="1">
    <source>
        <dbReference type="EMBL" id="PXF58943.1"/>
    </source>
</evidence>